<evidence type="ECO:0000313" key="9">
    <source>
        <dbReference type="Proteomes" id="UP000226437"/>
    </source>
</evidence>
<feature type="active site" description="Charge relay system" evidence="5">
    <location>
        <position position="415"/>
    </location>
</feature>
<keyword evidence="2 5" id="KW-0645">Protease</keyword>
<dbReference type="PROSITE" id="PS51892">
    <property type="entry name" value="SUBTILASE"/>
    <property type="match status" value="1"/>
</dbReference>
<evidence type="ECO:0000313" key="8">
    <source>
        <dbReference type="EMBL" id="PHK98275.1"/>
    </source>
</evidence>
<dbReference type="Pfam" id="PF00082">
    <property type="entry name" value="Peptidase_S8"/>
    <property type="match status" value="1"/>
</dbReference>
<evidence type="ECO:0000256" key="6">
    <source>
        <dbReference type="SAM" id="MobiDB-lite"/>
    </source>
</evidence>
<sequence length="638" mass="68981">MQESSRPVAVRAGGRGCRRSAGAGKGGRGAVIFDYLSNGRSGGGITSPGIYHAHHSHAMTPDSSRIPLIPYGEPAACAPHLITFGDLGQDSPDYGGQDPQLPDDGSGEGAYRLARLSPAGGKPVFLHVYNGTGGLLQLSVYGITDRGEAHTLIKAIRVTAVAHRLPLPIHDRKFPAYIIRFSTTVRREEKFQVENFVALSAYAGKEPGWEEADPDKDLRALPPFDCDGKAFHRLVLSSCERDDALKEWAIRTGLPLTDAYFGEAGSVIALGVPPGMDLNTTGGSAQQVRAKVNAGEGTVERDYIINFFRPEEPTDGSGETPRAGNDAAVGESIREPEEHFREALPPREPRCSFDEKLPPFTVAIIDSGVDPSAANRDRWETNRYRQGPTTAFIQTGKLGYDFLNRDADPEDETPHGTYVAAALQAQYRADHPLQLLHLKTFGSGGRSTYFGALVAIYEAIAAGARVINMSWGIAQAERPAALECAVRAAAHHGVFMVTSAGNDGNDLFDQPQWPAAFARDYPDHLLAVASYWYRDATREPHPDRLELVEWSNFGDEEVPLAAFLTTGVPEHGTGNLIYPVGTSISAPIVAGLLADWLARHPGGTLEGFRRAYFERSVGIADRVADGAYLPLKHTRVPV</sequence>
<accession>A0A2G0CE88</accession>
<comment type="caution">
    <text evidence="8">The sequence shown here is derived from an EMBL/GenBank/DDBJ whole genome shotgun (WGS) entry which is preliminary data.</text>
</comment>
<feature type="region of interest" description="Disordered" evidence="6">
    <location>
        <begin position="309"/>
        <end position="331"/>
    </location>
</feature>
<dbReference type="InterPro" id="IPR050131">
    <property type="entry name" value="Peptidase_S8_subtilisin-like"/>
</dbReference>
<protein>
    <recommendedName>
        <fullName evidence="7">Peptidase S8/S53 domain-containing protein</fullName>
    </recommendedName>
</protein>
<dbReference type="EMBL" id="PDLO01000004">
    <property type="protein sequence ID" value="PHK98275.1"/>
    <property type="molecule type" value="Genomic_DNA"/>
</dbReference>
<dbReference type="InterPro" id="IPR000209">
    <property type="entry name" value="Peptidase_S8/S53_dom"/>
</dbReference>
<dbReference type="PANTHER" id="PTHR43806">
    <property type="entry name" value="PEPTIDASE S8"/>
    <property type="match status" value="1"/>
</dbReference>
<evidence type="ECO:0000259" key="7">
    <source>
        <dbReference type="Pfam" id="PF00082"/>
    </source>
</evidence>
<dbReference type="PRINTS" id="PR00723">
    <property type="entry name" value="SUBTILISIN"/>
</dbReference>
<evidence type="ECO:0000256" key="3">
    <source>
        <dbReference type="ARBA" id="ARBA00022801"/>
    </source>
</evidence>
<feature type="region of interest" description="Disordered" evidence="6">
    <location>
        <begin position="1"/>
        <end position="25"/>
    </location>
</feature>
<evidence type="ECO:0000256" key="1">
    <source>
        <dbReference type="ARBA" id="ARBA00011073"/>
    </source>
</evidence>
<dbReference type="InterPro" id="IPR015500">
    <property type="entry name" value="Peptidase_S8_subtilisin-rel"/>
</dbReference>
<dbReference type="PANTHER" id="PTHR43806:SF11">
    <property type="entry name" value="CEREVISIN-RELATED"/>
    <property type="match status" value="1"/>
</dbReference>
<keyword evidence="9" id="KW-1185">Reference proteome</keyword>
<organism evidence="8 9">
    <name type="scientific">Neolewinella marina</name>
    <dbReference type="NCBI Taxonomy" id="438751"/>
    <lineage>
        <taxon>Bacteria</taxon>
        <taxon>Pseudomonadati</taxon>
        <taxon>Bacteroidota</taxon>
        <taxon>Saprospiria</taxon>
        <taxon>Saprospirales</taxon>
        <taxon>Lewinellaceae</taxon>
        <taxon>Neolewinella</taxon>
    </lineage>
</organism>
<feature type="active site" description="Charge relay system" evidence="5">
    <location>
        <position position="583"/>
    </location>
</feature>
<evidence type="ECO:0000256" key="2">
    <source>
        <dbReference type="ARBA" id="ARBA00022670"/>
    </source>
</evidence>
<evidence type="ECO:0000256" key="5">
    <source>
        <dbReference type="PROSITE-ProRule" id="PRU01240"/>
    </source>
</evidence>
<dbReference type="Gene3D" id="3.40.50.200">
    <property type="entry name" value="Peptidase S8/S53 domain"/>
    <property type="match status" value="1"/>
</dbReference>
<reference evidence="8 9" key="1">
    <citation type="submission" date="2017-10" db="EMBL/GenBank/DDBJ databases">
        <title>The draft genome sequence of Lewinella marina KCTC 32374.</title>
        <authorList>
            <person name="Wang K."/>
        </authorList>
    </citation>
    <scope>NUCLEOTIDE SEQUENCE [LARGE SCALE GENOMIC DNA]</scope>
    <source>
        <strain evidence="8 9">MKG-38</strain>
    </source>
</reference>
<keyword evidence="4 5" id="KW-0720">Serine protease</keyword>
<dbReference type="OrthoDB" id="1489285at2"/>
<dbReference type="GO" id="GO:0006508">
    <property type="term" value="P:proteolysis"/>
    <property type="evidence" value="ECO:0007669"/>
    <property type="project" value="UniProtKB-KW"/>
</dbReference>
<dbReference type="PROSITE" id="PS00138">
    <property type="entry name" value="SUBTILASE_SER"/>
    <property type="match status" value="1"/>
</dbReference>
<feature type="active site" description="Charge relay system" evidence="5">
    <location>
        <position position="366"/>
    </location>
</feature>
<evidence type="ECO:0000256" key="4">
    <source>
        <dbReference type="ARBA" id="ARBA00022825"/>
    </source>
</evidence>
<dbReference type="Proteomes" id="UP000226437">
    <property type="component" value="Unassembled WGS sequence"/>
</dbReference>
<dbReference type="InterPro" id="IPR036852">
    <property type="entry name" value="Peptidase_S8/S53_dom_sf"/>
</dbReference>
<dbReference type="SUPFAM" id="SSF52743">
    <property type="entry name" value="Subtilisin-like"/>
    <property type="match status" value="1"/>
</dbReference>
<feature type="domain" description="Peptidase S8/S53" evidence="7">
    <location>
        <begin position="361"/>
        <end position="609"/>
    </location>
</feature>
<name>A0A2G0CE88_9BACT</name>
<proteinExistence type="inferred from homology"/>
<dbReference type="AlphaFoldDB" id="A0A2G0CE88"/>
<dbReference type="InterPro" id="IPR023828">
    <property type="entry name" value="Peptidase_S8_Ser-AS"/>
</dbReference>
<keyword evidence="3 5" id="KW-0378">Hydrolase</keyword>
<dbReference type="GO" id="GO:0004252">
    <property type="term" value="F:serine-type endopeptidase activity"/>
    <property type="evidence" value="ECO:0007669"/>
    <property type="project" value="UniProtKB-UniRule"/>
</dbReference>
<comment type="similarity">
    <text evidence="1 5">Belongs to the peptidase S8 family.</text>
</comment>
<feature type="region of interest" description="Disordered" evidence="6">
    <location>
        <begin position="88"/>
        <end position="110"/>
    </location>
</feature>
<gene>
    <name evidence="8" type="ORF">CGL56_11270</name>
</gene>